<dbReference type="PANTHER" id="PTHR22916">
    <property type="entry name" value="GLYCOSYLTRANSFERASE"/>
    <property type="match status" value="1"/>
</dbReference>
<name>A0A2U9ICY1_9CREN</name>
<keyword evidence="1" id="KW-1133">Transmembrane helix</keyword>
<dbReference type="InterPro" id="IPR001173">
    <property type="entry name" value="Glyco_trans_2-like"/>
</dbReference>
<feature type="domain" description="Glycosyltransferase 2-like" evidence="2">
    <location>
        <begin position="6"/>
        <end position="176"/>
    </location>
</feature>
<evidence type="ECO:0000313" key="3">
    <source>
        <dbReference type="EMBL" id="AWR93850.1"/>
    </source>
</evidence>
<reference evidence="3 4" key="1">
    <citation type="submission" date="2018-05" db="EMBL/GenBank/DDBJ databases">
        <title>Complete Genome Sequences of Extremely Thermoacidophilic, Metal-Mobilizing Type-Strain Members of the Archaeal Family Sulfolobaceae: Acidianus brierleyi DSM-1651T, Acidianus sulfidivorans DSM-18786T, Metallosphaera hakonensis DSM-7519T, and Metallosphaera prunae DSM-10039T.</title>
        <authorList>
            <person name="Counts J.A."/>
            <person name="Kelly R.M."/>
        </authorList>
    </citation>
    <scope>NUCLEOTIDE SEQUENCE [LARGE SCALE GENOMIC DNA]</scope>
    <source>
        <strain evidence="3 4">DSM 1651</strain>
    </source>
</reference>
<protein>
    <recommendedName>
        <fullName evidence="2">Glycosyltransferase 2-like domain-containing protein</fullName>
    </recommendedName>
</protein>
<dbReference type="GeneID" id="36831226"/>
<organism evidence="3 4">
    <name type="scientific">Acidianus brierleyi</name>
    <dbReference type="NCBI Taxonomy" id="41673"/>
    <lineage>
        <taxon>Archaea</taxon>
        <taxon>Thermoproteota</taxon>
        <taxon>Thermoprotei</taxon>
        <taxon>Sulfolobales</taxon>
        <taxon>Sulfolobaceae</taxon>
        <taxon>Acidianus</taxon>
    </lineage>
</organism>
<dbReference type="KEGG" id="abri:DFR85_03680"/>
<dbReference type="Pfam" id="PF00535">
    <property type="entry name" value="Glycos_transf_2"/>
    <property type="match status" value="1"/>
</dbReference>
<dbReference type="GO" id="GO:0016758">
    <property type="term" value="F:hexosyltransferase activity"/>
    <property type="evidence" value="ECO:0007669"/>
    <property type="project" value="UniProtKB-ARBA"/>
</dbReference>
<keyword evidence="1" id="KW-0472">Membrane</keyword>
<dbReference type="EMBL" id="CP029289">
    <property type="protein sequence ID" value="AWR93850.1"/>
    <property type="molecule type" value="Genomic_DNA"/>
</dbReference>
<gene>
    <name evidence="3" type="ORF">DFR85_03680</name>
</gene>
<accession>A0A2U9ICY1</accession>
<feature type="transmembrane region" description="Helical" evidence="1">
    <location>
        <begin position="296"/>
        <end position="313"/>
    </location>
</feature>
<dbReference type="Proteomes" id="UP000248044">
    <property type="component" value="Chromosome"/>
</dbReference>
<keyword evidence="1" id="KW-0812">Transmembrane</keyword>
<dbReference type="SUPFAM" id="SSF53448">
    <property type="entry name" value="Nucleotide-diphospho-sugar transferases"/>
    <property type="match status" value="1"/>
</dbReference>
<sequence>MKDFVSVIITAYNRQKYLDNALNSVLNQTLDKDKFEIVVIKNFELGEINNRNIIDIYDNQEYLGEKIYKGLHESKGDIICLLDDDDIYREDKLERVTSFFKVFHPIYYHNNFVTIDDKGNEIKIIEDYLKIPPYASFNLPEFTLTIEDNRKTDIRNLLKLNVNFNSSSICVKREILENNAQYLKKIKAVIDSFIFYSSLLSEGNILLDPARLTSYRIHTLQTSSGNTKNIREYKDSFSNLFKKAVEDFYIIMEMLNDKINKNINETVNEELLRYKLLYKIFSGNNILIKTKFNIHLINYYLLSLLPTFLRNLYIKDQYNRTKKVRSFQVKSSNIL</sequence>
<keyword evidence="4" id="KW-1185">Reference proteome</keyword>
<evidence type="ECO:0000313" key="4">
    <source>
        <dbReference type="Proteomes" id="UP000248044"/>
    </source>
</evidence>
<evidence type="ECO:0000256" key="1">
    <source>
        <dbReference type="SAM" id="Phobius"/>
    </source>
</evidence>
<evidence type="ECO:0000259" key="2">
    <source>
        <dbReference type="Pfam" id="PF00535"/>
    </source>
</evidence>
<dbReference type="AlphaFoldDB" id="A0A2U9ICY1"/>
<dbReference type="InterPro" id="IPR029044">
    <property type="entry name" value="Nucleotide-diphossugar_trans"/>
</dbReference>
<dbReference type="RefSeq" id="WP_110269734.1">
    <property type="nucleotide sequence ID" value="NZ_CP029289.2"/>
</dbReference>
<dbReference type="OrthoDB" id="42128at2157"/>
<dbReference type="PANTHER" id="PTHR22916:SF3">
    <property type="entry name" value="UDP-GLCNAC:BETAGAL BETA-1,3-N-ACETYLGLUCOSAMINYLTRANSFERASE-LIKE PROTEIN 1"/>
    <property type="match status" value="1"/>
</dbReference>
<proteinExistence type="predicted"/>
<dbReference type="Gene3D" id="3.90.550.10">
    <property type="entry name" value="Spore Coat Polysaccharide Biosynthesis Protein SpsA, Chain A"/>
    <property type="match status" value="1"/>
</dbReference>